<evidence type="ECO:0000313" key="2">
    <source>
        <dbReference type="Proteomes" id="UP000321393"/>
    </source>
</evidence>
<protein>
    <submittedName>
        <fullName evidence="1">Uncharacterized protein</fullName>
    </submittedName>
</protein>
<gene>
    <name evidence="1" type="ORF">E6C27_scaffold979G001040</name>
</gene>
<dbReference type="Proteomes" id="UP000321393">
    <property type="component" value="Unassembled WGS sequence"/>
</dbReference>
<reference evidence="1 2" key="1">
    <citation type="submission" date="2019-08" db="EMBL/GenBank/DDBJ databases">
        <title>Draft genome sequences of two oriental melons (Cucumis melo L. var makuwa).</title>
        <authorList>
            <person name="Kwon S.-Y."/>
        </authorList>
    </citation>
    <scope>NUCLEOTIDE SEQUENCE [LARGE SCALE GENOMIC DNA]</scope>
    <source>
        <strain evidence="2">cv. SW 3</strain>
        <tissue evidence="1">Leaf</tissue>
    </source>
</reference>
<sequence>MFCISSRLVIYLMELNAIAITLIPKRCGIERMEDFRPISLLYCDLLMSFLEDFMFGLLIAIGTPLRKGLIQGDPFIFVHFCYGDGGSISVSSKAASLLTGSLGFVLGQLLVRYLGLPLLSGRNKEDGRGGVKVAWVEVCLSLEEVDSEVGRSWCLRAILHKQDSLKAHVHMERLLYDAASWMEARPTEFLGPDEEWRWQLVSMELIYLWDMDQAICLYLIVRDRWISVPDRQGGFL</sequence>
<dbReference type="EMBL" id="SSTE01000850">
    <property type="protein sequence ID" value="KAA0066671.1"/>
    <property type="molecule type" value="Genomic_DNA"/>
</dbReference>
<accession>A0A5A7VM03</accession>
<name>A0A5A7VM03_CUCMM</name>
<evidence type="ECO:0000313" key="1">
    <source>
        <dbReference type="EMBL" id="KAA0066671.1"/>
    </source>
</evidence>
<dbReference type="AlphaFoldDB" id="A0A5A7VM03"/>
<proteinExistence type="predicted"/>
<organism evidence="1 2">
    <name type="scientific">Cucumis melo var. makuwa</name>
    <name type="common">Oriental melon</name>
    <dbReference type="NCBI Taxonomy" id="1194695"/>
    <lineage>
        <taxon>Eukaryota</taxon>
        <taxon>Viridiplantae</taxon>
        <taxon>Streptophyta</taxon>
        <taxon>Embryophyta</taxon>
        <taxon>Tracheophyta</taxon>
        <taxon>Spermatophyta</taxon>
        <taxon>Magnoliopsida</taxon>
        <taxon>eudicotyledons</taxon>
        <taxon>Gunneridae</taxon>
        <taxon>Pentapetalae</taxon>
        <taxon>rosids</taxon>
        <taxon>fabids</taxon>
        <taxon>Cucurbitales</taxon>
        <taxon>Cucurbitaceae</taxon>
        <taxon>Benincaseae</taxon>
        <taxon>Cucumis</taxon>
    </lineage>
</organism>
<comment type="caution">
    <text evidence="1">The sequence shown here is derived from an EMBL/GenBank/DDBJ whole genome shotgun (WGS) entry which is preliminary data.</text>
</comment>
<dbReference type="OrthoDB" id="1938625at2759"/>